<name>A0ABR3JMW3_9AGAR</name>
<evidence type="ECO:0000313" key="2">
    <source>
        <dbReference type="Proteomes" id="UP001556367"/>
    </source>
</evidence>
<sequence length="148" mass="16872">MSHGVLRDPYAESLPSDNLHSMLPIIKFLHSVAALGDDSCEMIFRAGAFDIIQHLHFRRFQNPLKERRSAEGLVDRTSYEMLVDGCHNVLDLWYQTYTRQAKLRRPPLAVVHAAGKLPDDSAIMQLYNAIKFVVCRIHFLGPRNTLSP</sequence>
<dbReference type="Proteomes" id="UP001556367">
    <property type="component" value="Unassembled WGS sequence"/>
</dbReference>
<evidence type="ECO:0000313" key="1">
    <source>
        <dbReference type="EMBL" id="KAL0956857.1"/>
    </source>
</evidence>
<gene>
    <name evidence="1" type="ORF">HGRIS_002965</name>
</gene>
<proteinExistence type="predicted"/>
<keyword evidence="2" id="KW-1185">Reference proteome</keyword>
<protein>
    <submittedName>
        <fullName evidence="1">Uncharacterized protein</fullName>
    </submittedName>
</protein>
<comment type="caution">
    <text evidence="1">The sequence shown here is derived from an EMBL/GenBank/DDBJ whole genome shotgun (WGS) entry which is preliminary data.</text>
</comment>
<accession>A0ABR3JMW3</accession>
<organism evidence="1 2">
    <name type="scientific">Hohenbuehelia grisea</name>
    <dbReference type="NCBI Taxonomy" id="104357"/>
    <lineage>
        <taxon>Eukaryota</taxon>
        <taxon>Fungi</taxon>
        <taxon>Dikarya</taxon>
        <taxon>Basidiomycota</taxon>
        <taxon>Agaricomycotina</taxon>
        <taxon>Agaricomycetes</taxon>
        <taxon>Agaricomycetidae</taxon>
        <taxon>Agaricales</taxon>
        <taxon>Pleurotineae</taxon>
        <taxon>Pleurotaceae</taxon>
        <taxon>Hohenbuehelia</taxon>
    </lineage>
</organism>
<dbReference type="EMBL" id="JASNQZ010000006">
    <property type="protein sequence ID" value="KAL0956857.1"/>
    <property type="molecule type" value="Genomic_DNA"/>
</dbReference>
<reference evidence="2" key="1">
    <citation type="submission" date="2024-06" db="EMBL/GenBank/DDBJ databases">
        <title>Multi-omics analyses provide insights into the biosynthesis of the anticancer antibiotic pleurotin in Hohenbuehelia grisea.</title>
        <authorList>
            <person name="Weaver J.A."/>
            <person name="Alberti F."/>
        </authorList>
    </citation>
    <scope>NUCLEOTIDE SEQUENCE [LARGE SCALE GENOMIC DNA]</scope>
    <source>
        <strain evidence="2">T-177</strain>
    </source>
</reference>